<dbReference type="AlphaFoldDB" id="A0A1M6PMX1"/>
<dbReference type="STRING" id="797419.SAMN05216556_1487"/>
<dbReference type="RefSeq" id="WP_143036924.1">
    <property type="nucleotide sequence ID" value="NZ_FNNS01000048.1"/>
</dbReference>
<evidence type="ECO:0000313" key="2">
    <source>
        <dbReference type="EMBL" id="SHK09263.1"/>
    </source>
</evidence>
<dbReference type="EMBL" id="FQYV01000053">
    <property type="protein sequence ID" value="SHK09263.1"/>
    <property type="molecule type" value="Genomic_DNA"/>
</dbReference>
<sequence>MFHYLYYKLYLASLKSSLKDIPRFMTAVSFGGLIAVNIFVIIGFLAKLNLLPFYTNEHQSGLSVIICIILAALYFHNNRVASILKKYSKESKGKRIQGNIIVALYVVLSFLSIFAVGFFNAGKL</sequence>
<evidence type="ECO:0000313" key="3">
    <source>
        <dbReference type="Proteomes" id="UP000184172"/>
    </source>
</evidence>
<keyword evidence="1" id="KW-0472">Membrane</keyword>
<accession>A0A1M6PMX1</accession>
<proteinExistence type="predicted"/>
<dbReference type="OrthoDB" id="1098997at2"/>
<name>A0A1M6PMX1_9FLAO</name>
<reference evidence="3" key="1">
    <citation type="submission" date="2016-11" db="EMBL/GenBank/DDBJ databases">
        <authorList>
            <person name="Varghese N."/>
            <person name="Submissions S."/>
        </authorList>
    </citation>
    <scope>NUCLEOTIDE SEQUENCE [LARGE SCALE GENOMIC DNA]</scope>
    <source>
        <strain evidence="3">DSM 26349</strain>
    </source>
</reference>
<gene>
    <name evidence="2" type="ORF">SAMN04487908_1535</name>
</gene>
<keyword evidence="1" id="KW-1133">Transmembrane helix</keyword>
<organism evidence="2 3">
    <name type="scientific">Aequorivita viscosa</name>
    <dbReference type="NCBI Taxonomy" id="797419"/>
    <lineage>
        <taxon>Bacteria</taxon>
        <taxon>Pseudomonadati</taxon>
        <taxon>Bacteroidota</taxon>
        <taxon>Flavobacteriia</taxon>
        <taxon>Flavobacteriales</taxon>
        <taxon>Flavobacteriaceae</taxon>
        <taxon>Aequorivita</taxon>
    </lineage>
</organism>
<protein>
    <submittedName>
        <fullName evidence="2">Uncharacterized protein</fullName>
    </submittedName>
</protein>
<evidence type="ECO:0000256" key="1">
    <source>
        <dbReference type="SAM" id="Phobius"/>
    </source>
</evidence>
<dbReference type="Proteomes" id="UP000184172">
    <property type="component" value="Unassembled WGS sequence"/>
</dbReference>
<feature type="transmembrane region" description="Helical" evidence="1">
    <location>
        <begin position="58"/>
        <end position="75"/>
    </location>
</feature>
<keyword evidence="3" id="KW-1185">Reference proteome</keyword>
<feature type="transmembrane region" description="Helical" evidence="1">
    <location>
        <begin position="21"/>
        <end position="46"/>
    </location>
</feature>
<feature type="transmembrane region" description="Helical" evidence="1">
    <location>
        <begin position="96"/>
        <end position="119"/>
    </location>
</feature>
<keyword evidence="1" id="KW-0812">Transmembrane</keyword>